<feature type="transmembrane region" description="Helical" evidence="2">
    <location>
        <begin position="263"/>
        <end position="285"/>
    </location>
</feature>
<sequence length="472" mass="50067">MTTPQITTRPVAAGGSPEGLAGRAPRPELYRPARRRTGRPGPRRLGIRAVVALILLGTLCALAVVGSVAARRDADALRTTVTERAAVAGQLRFALADLDAQRADTLAPGQSAVSPTVEVGNELVALITAQQRRAQVSDLLRQLGADATQGTQVRALLDALGRYDDLSGRAAYVDEQNTSRLAGFPPPIAVSMNVQAGEVMRDDLLPAASSLFAAYQKQAAQRQDQVHDATSRWALAVGLLGLLTLALLLWWQRELARDYRRLLSLPLVGATAAVLAVSLAGTLALTSCASDVNTAVGQGLRPWTRLAEARAVAAQAAATESRWFVHDSAFGAADAAQFTELTERLDALLTPDGYASAAERPAYEDVLTRYGHFRADDRRLRTLKAAGRTDKAAADEAAKVLTEVGRGDVAFDFWDFATTLDSLAGRQLADFSAHATDARGSLDGWPAVPAGALGLAGVLVLLAVRPRLAEYR</sequence>
<evidence type="ECO:0000256" key="1">
    <source>
        <dbReference type="SAM" id="MobiDB-lite"/>
    </source>
</evidence>
<accession>A0ABV8HK26</accession>
<evidence type="ECO:0000313" key="3">
    <source>
        <dbReference type="EMBL" id="MFC4031498.1"/>
    </source>
</evidence>
<feature type="region of interest" description="Disordered" evidence="1">
    <location>
        <begin position="1"/>
        <end position="41"/>
    </location>
</feature>
<keyword evidence="4" id="KW-1185">Reference proteome</keyword>
<evidence type="ECO:0000256" key="2">
    <source>
        <dbReference type="SAM" id="Phobius"/>
    </source>
</evidence>
<keyword evidence="2" id="KW-0472">Membrane</keyword>
<gene>
    <name evidence="3" type="ORF">ACFO3J_08400</name>
</gene>
<keyword evidence="2" id="KW-0812">Transmembrane</keyword>
<feature type="transmembrane region" description="Helical" evidence="2">
    <location>
        <begin position="45"/>
        <end position="70"/>
    </location>
</feature>
<dbReference type="EMBL" id="JBHSBB010000007">
    <property type="protein sequence ID" value="MFC4031498.1"/>
    <property type="molecule type" value="Genomic_DNA"/>
</dbReference>
<evidence type="ECO:0008006" key="5">
    <source>
        <dbReference type="Google" id="ProtNLM"/>
    </source>
</evidence>
<protein>
    <recommendedName>
        <fullName evidence="5">Secreted protein</fullName>
    </recommendedName>
</protein>
<proteinExistence type="predicted"/>
<feature type="compositionally biased region" description="Basic residues" evidence="1">
    <location>
        <begin position="32"/>
        <end position="41"/>
    </location>
</feature>
<reference evidence="4" key="1">
    <citation type="journal article" date="2019" name="Int. J. Syst. Evol. Microbiol.">
        <title>The Global Catalogue of Microorganisms (GCM) 10K type strain sequencing project: providing services to taxonomists for standard genome sequencing and annotation.</title>
        <authorList>
            <consortium name="The Broad Institute Genomics Platform"/>
            <consortium name="The Broad Institute Genome Sequencing Center for Infectious Disease"/>
            <person name="Wu L."/>
            <person name="Ma J."/>
        </authorList>
    </citation>
    <scope>NUCLEOTIDE SEQUENCE [LARGE SCALE GENOMIC DNA]</scope>
    <source>
        <strain evidence="4">CGMCC 4.7237</strain>
    </source>
</reference>
<keyword evidence="2" id="KW-1133">Transmembrane helix</keyword>
<comment type="caution">
    <text evidence="3">The sequence shown here is derived from an EMBL/GenBank/DDBJ whole genome shotgun (WGS) entry which is preliminary data.</text>
</comment>
<name>A0ABV8HK26_9ACTN</name>
<feature type="transmembrane region" description="Helical" evidence="2">
    <location>
        <begin position="444"/>
        <end position="464"/>
    </location>
</feature>
<dbReference type="Proteomes" id="UP001595765">
    <property type="component" value="Unassembled WGS sequence"/>
</dbReference>
<feature type="transmembrane region" description="Helical" evidence="2">
    <location>
        <begin position="233"/>
        <end position="251"/>
    </location>
</feature>
<dbReference type="RefSeq" id="WP_386427679.1">
    <property type="nucleotide sequence ID" value="NZ_JBHSBB010000007.1"/>
</dbReference>
<organism evidence="3 4">
    <name type="scientific">Streptomyces polygonati</name>
    <dbReference type="NCBI Taxonomy" id="1617087"/>
    <lineage>
        <taxon>Bacteria</taxon>
        <taxon>Bacillati</taxon>
        <taxon>Actinomycetota</taxon>
        <taxon>Actinomycetes</taxon>
        <taxon>Kitasatosporales</taxon>
        <taxon>Streptomycetaceae</taxon>
        <taxon>Streptomyces</taxon>
    </lineage>
</organism>
<evidence type="ECO:0000313" key="4">
    <source>
        <dbReference type="Proteomes" id="UP001595765"/>
    </source>
</evidence>